<keyword evidence="4" id="KW-1185">Reference proteome</keyword>
<dbReference type="InterPro" id="IPR042868">
    <property type="entry name" value="PHYHIP/PHYHIPL"/>
</dbReference>
<evidence type="ECO:0000313" key="5">
    <source>
        <dbReference type="WBParaSite" id="DME_0000893101-mRNA-1"/>
    </source>
</evidence>
<proteinExistence type="predicted"/>
<name>A0A158Q629_DRAME</name>
<reference evidence="5" key="1">
    <citation type="submission" date="2016-04" db="UniProtKB">
        <authorList>
            <consortium name="WormBaseParasite"/>
        </authorList>
    </citation>
    <scope>IDENTIFICATION</scope>
</reference>
<dbReference type="GO" id="GO:0005737">
    <property type="term" value="C:cytoplasm"/>
    <property type="evidence" value="ECO:0007669"/>
    <property type="project" value="TreeGrafter"/>
</dbReference>
<dbReference type="AlphaFoldDB" id="A0A158Q629"/>
<dbReference type="EMBL" id="UYYG01000079">
    <property type="protein sequence ID" value="VDN52804.1"/>
    <property type="molecule type" value="Genomic_DNA"/>
</dbReference>
<dbReference type="Proteomes" id="UP000038040">
    <property type="component" value="Unplaced"/>
</dbReference>
<reference evidence="2 4" key="2">
    <citation type="submission" date="2018-11" db="EMBL/GenBank/DDBJ databases">
        <authorList>
            <consortium name="Pathogen Informatics"/>
        </authorList>
    </citation>
    <scope>NUCLEOTIDE SEQUENCE [LARGE SCALE GENOMIC DNA]</scope>
</reference>
<evidence type="ECO:0000313" key="2">
    <source>
        <dbReference type="EMBL" id="VDN52804.1"/>
    </source>
</evidence>
<sequence>MKTTPGTWYKFMRFVIFAVFSHDEMEQLYKKSLDFVGTSMHPFRFLYRCKPKPYYDDIQYRCGGIMEKYIKDNNGQAASLINGAISGLFFSARLLPDGSLPSHSPFGNIRMLVPALALLDPARVNMYFCDFYCNYVTHYVTVVICEKHSETDIFCVQRLIKLSPESNPFLCVSFKSSLYEPDFWVNKNVWVEIYYTENVPLSWGRFDAIIATGAGTSRIGGLPHNKVLFGHSGKASASNKFNSTFELLINLAKDGNENSESLDLIDTICALINTVVEQNELNSETFLSETQVVFLLYVFK</sequence>
<feature type="domain" description="Phytanoyl-CoA hydroxylase-interacting protein-like C-terminal" evidence="1">
    <location>
        <begin position="20"/>
        <end position="209"/>
    </location>
</feature>
<dbReference type="WBParaSite" id="DME_0000893101-mRNA-1">
    <property type="protein sequence ID" value="DME_0000893101-mRNA-1"/>
    <property type="gene ID" value="DME_0000893101"/>
</dbReference>
<organism evidence="3 5">
    <name type="scientific">Dracunculus medinensis</name>
    <name type="common">Guinea worm</name>
    <dbReference type="NCBI Taxonomy" id="318479"/>
    <lineage>
        <taxon>Eukaryota</taxon>
        <taxon>Metazoa</taxon>
        <taxon>Ecdysozoa</taxon>
        <taxon>Nematoda</taxon>
        <taxon>Chromadorea</taxon>
        <taxon>Rhabditida</taxon>
        <taxon>Spirurina</taxon>
        <taxon>Dracunculoidea</taxon>
        <taxon>Dracunculidae</taxon>
        <taxon>Dracunculus</taxon>
    </lineage>
</organism>
<dbReference type="Proteomes" id="UP000274756">
    <property type="component" value="Unassembled WGS sequence"/>
</dbReference>
<dbReference type="PANTHER" id="PTHR15698">
    <property type="entry name" value="PROTEIN CBG15099"/>
    <property type="match status" value="1"/>
</dbReference>
<protein>
    <submittedName>
        <fullName evidence="5">PHYHIP_C domain-containing protein</fullName>
    </submittedName>
</protein>
<accession>A0A158Q629</accession>
<evidence type="ECO:0000313" key="3">
    <source>
        <dbReference type="Proteomes" id="UP000038040"/>
    </source>
</evidence>
<dbReference type="PANTHER" id="PTHR15698:SF4">
    <property type="entry name" value="PHYTANOYL-COA HYDROXYLASE-INTERACTING PROTEIN-LIKE C-TERMINAL DOMAIN-CONTAINING PROTEIN"/>
    <property type="match status" value="1"/>
</dbReference>
<dbReference type="OrthoDB" id="6101761at2759"/>
<evidence type="ECO:0000313" key="4">
    <source>
        <dbReference type="Proteomes" id="UP000274756"/>
    </source>
</evidence>
<gene>
    <name evidence="2" type="ORF">DME_LOCUS2777</name>
</gene>
<dbReference type="Pfam" id="PF19281">
    <property type="entry name" value="PHYHIP_C"/>
    <property type="match status" value="1"/>
</dbReference>
<evidence type="ECO:0000259" key="1">
    <source>
        <dbReference type="Pfam" id="PF19281"/>
    </source>
</evidence>
<dbReference type="InterPro" id="IPR045545">
    <property type="entry name" value="PHYIP/PHIPL_C"/>
</dbReference>